<dbReference type="AlphaFoldDB" id="A0A218P0H6"/>
<dbReference type="InterPro" id="IPR013749">
    <property type="entry name" value="PM/HMP-P_kinase-1"/>
</dbReference>
<dbReference type="PANTHER" id="PTHR20858">
    <property type="entry name" value="PHOSPHOMETHYLPYRIMIDINE KINASE"/>
    <property type="match status" value="1"/>
</dbReference>
<dbReference type="Proteomes" id="UP000197156">
    <property type="component" value="Chromosome"/>
</dbReference>
<proteinExistence type="predicted"/>
<dbReference type="Gene3D" id="3.40.1190.20">
    <property type="match status" value="1"/>
</dbReference>
<dbReference type="Gene3D" id="3.40.225.10">
    <property type="entry name" value="Class II aldolase/adducin N-terminal domain"/>
    <property type="match status" value="1"/>
</dbReference>
<evidence type="ECO:0000259" key="2">
    <source>
        <dbReference type="Pfam" id="PF10120"/>
    </source>
</evidence>
<dbReference type="InterPro" id="IPR029056">
    <property type="entry name" value="Ribokinase-like"/>
</dbReference>
<dbReference type="GO" id="GO:0008972">
    <property type="term" value="F:phosphomethylpyrimidine kinase activity"/>
    <property type="evidence" value="ECO:0007669"/>
    <property type="project" value="InterPro"/>
</dbReference>
<accession>A0A218P0H6</accession>
<feature type="domain" description="Thiamine-phosphate synthase ThiN" evidence="2">
    <location>
        <begin position="261"/>
        <end position="426"/>
    </location>
</feature>
<dbReference type="Pfam" id="PF10120">
    <property type="entry name" value="ThiN"/>
    <property type="match status" value="1"/>
</dbReference>
<evidence type="ECO:0000259" key="1">
    <source>
        <dbReference type="Pfam" id="PF08543"/>
    </source>
</evidence>
<organism evidence="3 4">
    <name type="scientific">Thermococcus celer Vu 13 = JCM 8558</name>
    <dbReference type="NCBI Taxonomy" id="1293037"/>
    <lineage>
        <taxon>Archaea</taxon>
        <taxon>Methanobacteriati</taxon>
        <taxon>Methanobacteriota</taxon>
        <taxon>Thermococci</taxon>
        <taxon>Thermococcales</taxon>
        <taxon>Thermococcaceae</taxon>
        <taxon>Thermococcus</taxon>
    </lineage>
</organism>
<dbReference type="GO" id="GO:0009228">
    <property type="term" value="P:thiamine biosynthetic process"/>
    <property type="evidence" value="ECO:0007669"/>
    <property type="project" value="InterPro"/>
</dbReference>
<dbReference type="GeneID" id="33323483"/>
<dbReference type="CDD" id="cd01169">
    <property type="entry name" value="HMPP_kinase"/>
    <property type="match status" value="1"/>
</dbReference>
<evidence type="ECO:0000313" key="4">
    <source>
        <dbReference type="Proteomes" id="UP000197156"/>
    </source>
</evidence>
<dbReference type="InterPro" id="IPR004399">
    <property type="entry name" value="HMP/HMP-P_kinase_dom"/>
</dbReference>
<dbReference type="EMBL" id="CP014854">
    <property type="protein sequence ID" value="ASI98421.1"/>
    <property type="molecule type" value="Genomic_DNA"/>
</dbReference>
<dbReference type="InterPro" id="IPR019293">
    <property type="entry name" value="ThiN"/>
</dbReference>
<dbReference type="InterPro" id="IPR036409">
    <property type="entry name" value="Aldolase_II/adducin_N_sf"/>
</dbReference>
<dbReference type="RefSeq" id="WP_088862380.1">
    <property type="nucleotide sequence ID" value="NZ_CP014854.1"/>
</dbReference>
<sequence length="431" mass="46414">MAVLIIAGLDTGGGAGIATDVRTVSALGLHPLPVVSAVTYQNPGGVGGYHVLPPEVVREEIRAVGDSFEIGAVKVGMLGNEEVVRTVAGETRPFLRVVDPVLASSTGHPLINPEGIEALKESLIPGSVVTPNVPEAERLTGVKISGVGDMREAARTLVEEFEARAAVVKGGHLDLTDVLYWEGEFYEFRGEKVNGFTHGTGCAFSSALASLLARGMELPEAVRGAKRFVETAIGFSSAEGRCVNPLAPLEVDAERWRAYRELKKAVEGLVEMGELLNPYIPEVGTNFAHSTPHGEVFAVKGRVVRYGKTVKPVGPVEPGASDHLRRALLKFREFYPEVRAVINLRYSSELIERAEKGGLTVSSYDRREEPEEVKAKEGGTIPWGIETAVRKSGKRPDLIYHLGDWGKEPMVLVFGKNPAEVLGKIRILLGA</sequence>
<keyword evidence="3" id="KW-0808">Transferase</keyword>
<reference evidence="3 4" key="1">
    <citation type="submission" date="2016-03" db="EMBL/GenBank/DDBJ databases">
        <title>Complete genome sequence of Thermococcus celer.</title>
        <authorList>
            <person name="Oger P.M."/>
        </authorList>
    </citation>
    <scope>NUCLEOTIDE SEQUENCE [LARGE SCALE GENOMIC DNA]</scope>
    <source>
        <strain evidence="3 4">Vu 13</strain>
    </source>
</reference>
<dbReference type="KEGG" id="tce:A3L02_01990"/>
<protein>
    <submittedName>
        <fullName evidence="3">Phosphomethylpyrimidine kinase</fullName>
    </submittedName>
</protein>
<name>A0A218P0H6_THECE</name>
<keyword evidence="3" id="KW-0418">Kinase</keyword>
<dbReference type="NCBIfam" id="TIGR00097">
    <property type="entry name" value="HMP-P_kinase"/>
    <property type="match status" value="1"/>
</dbReference>
<dbReference type="OrthoDB" id="43786at2157"/>
<gene>
    <name evidence="3" type="ORF">A3L02_01990</name>
</gene>
<keyword evidence="4" id="KW-1185">Reference proteome</keyword>
<evidence type="ECO:0000313" key="3">
    <source>
        <dbReference type="EMBL" id="ASI98421.1"/>
    </source>
</evidence>
<dbReference type="GO" id="GO:0008902">
    <property type="term" value="F:hydroxymethylpyrimidine kinase activity"/>
    <property type="evidence" value="ECO:0007669"/>
    <property type="project" value="TreeGrafter"/>
</dbReference>
<dbReference type="GO" id="GO:0005829">
    <property type="term" value="C:cytosol"/>
    <property type="evidence" value="ECO:0007669"/>
    <property type="project" value="TreeGrafter"/>
</dbReference>
<dbReference type="SUPFAM" id="SSF53639">
    <property type="entry name" value="AraD/HMP-PK domain-like"/>
    <property type="match status" value="1"/>
</dbReference>
<feature type="domain" description="Pyridoxamine kinase/Phosphomethylpyrimidine kinase" evidence="1">
    <location>
        <begin position="10"/>
        <end position="242"/>
    </location>
</feature>
<dbReference type="PANTHER" id="PTHR20858:SF17">
    <property type="entry name" value="HYDROXYMETHYLPYRIMIDINE_PHOSPHOMETHYLPYRIMIDINE KINASE THI20-RELATED"/>
    <property type="match status" value="1"/>
</dbReference>
<dbReference type="SUPFAM" id="SSF53613">
    <property type="entry name" value="Ribokinase-like"/>
    <property type="match status" value="1"/>
</dbReference>
<dbReference type="Pfam" id="PF08543">
    <property type="entry name" value="Phos_pyr_kin"/>
    <property type="match status" value="1"/>
</dbReference>